<evidence type="ECO:0000313" key="3">
    <source>
        <dbReference type="Proteomes" id="UP000198287"/>
    </source>
</evidence>
<gene>
    <name evidence="2" type="ORF">Fcan01_19083</name>
</gene>
<organism evidence="2 3">
    <name type="scientific">Folsomia candida</name>
    <name type="common">Springtail</name>
    <dbReference type="NCBI Taxonomy" id="158441"/>
    <lineage>
        <taxon>Eukaryota</taxon>
        <taxon>Metazoa</taxon>
        <taxon>Ecdysozoa</taxon>
        <taxon>Arthropoda</taxon>
        <taxon>Hexapoda</taxon>
        <taxon>Collembola</taxon>
        <taxon>Entomobryomorpha</taxon>
        <taxon>Isotomoidea</taxon>
        <taxon>Isotomidae</taxon>
        <taxon>Proisotominae</taxon>
        <taxon>Folsomia</taxon>
    </lineage>
</organism>
<comment type="caution">
    <text evidence="2">The sequence shown here is derived from an EMBL/GenBank/DDBJ whole genome shotgun (WGS) entry which is preliminary data.</text>
</comment>
<keyword evidence="1" id="KW-0812">Transmembrane</keyword>
<dbReference type="Proteomes" id="UP000198287">
    <property type="component" value="Unassembled WGS sequence"/>
</dbReference>
<sequence>MVTEGFTNLEYDADIRDFKFALDHHFLEKCSITIAFNVMVWQDWNKIRYISSKDTHRTEQFQNFLVINKSLKTSLSTNYDYKFPGKPFLVVVKGFKENPEVRLELEFYFYCVYCPGIGILRLPKSFNPALVNPSCFPWLFIKFWISASLPSMSVAEYENCKKQDWLRKLYYCEEDFKTVQYLIEATNLTFMFDRNLATAYANRYGYISLGPIDVGPYRVVNQLKFAFARGHSIFYCNFDKIGENTDLATWFQPFQGFIWLWLIFSVILSYFLFAAFRERKNSNVCKLMGRFVLLFKEPVKSPLTLNVMLIVLLQLLAVHYEYFFTSRLIVPPHFKELLTLKEFFENKFILLYDIPAKRDSDLRPWNFFILEDFKIQGIPREQFKSFKIVEQMLTLDDISKYISPEGHRKKIGFYRNSNYQENLRVAMETTYNNLYKCYIAKDVGEIRWFYFVIQTVLAEKIVRPLNNLGEFGIYNGWIKWFEQTHQYRLLVGLNNTGPKAQDFITFNNLSKFFILYCSMLATFLLVFVVDKICKIFSVKQKILIERPQFINVRTM</sequence>
<evidence type="ECO:0000256" key="1">
    <source>
        <dbReference type="SAM" id="Phobius"/>
    </source>
</evidence>
<dbReference type="AlphaFoldDB" id="A0A226DLG2"/>
<accession>A0A226DLG2</accession>
<feature type="transmembrane region" description="Helical" evidence="1">
    <location>
        <begin position="257"/>
        <end position="276"/>
    </location>
</feature>
<name>A0A226DLG2_FOLCA</name>
<protein>
    <submittedName>
        <fullName evidence="2">Uncharacterized protein</fullName>
    </submittedName>
</protein>
<reference evidence="2 3" key="1">
    <citation type="submission" date="2015-12" db="EMBL/GenBank/DDBJ databases">
        <title>The genome of Folsomia candida.</title>
        <authorList>
            <person name="Faddeeva A."/>
            <person name="Derks M.F."/>
            <person name="Anvar Y."/>
            <person name="Smit S."/>
            <person name="Van Straalen N."/>
            <person name="Roelofs D."/>
        </authorList>
    </citation>
    <scope>NUCLEOTIDE SEQUENCE [LARGE SCALE GENOMIC DNA]</scope>
    <source>
        <strain evidence="2 3">VU population</strain>
        <tissue evidence="2">Whole body</tissue>
    </source>
</reference>
<keyword evidence="3" id="KW-1185">Reference proteome</keyword>
<keyword evidence="1" id="KW-0472">Membrane</keyword>
<dbReference type="EMBL" id="LNIX01000016">
    <property type="protein sequence ID" value="OXA46029.1"/>
    <property type="molecule type" value="Genomic_DNA"/>
</dbReference>
<evidence type="ECO:0000313" key="2">
    <source>
        <dbReference type="EMBL" id="OXA46029.1"/>
    </source>
</evidence>
<proteinExistence type="predicted"/>
<feature type="transmembrane region" description="Helical" evidence="1">
    <location>
        <begin position="303"/>
        <end position="323"/>
    </location>
</feature>
<feature type="transmembrane region" description="Helical" evidence="1">
    <location>
        <begin position="513"/>
        <end position="533"/>
    </location>
</feature>
<keyword evidence="1" id="KW-1133">Transmembrane helix</keyword>